<dbReference type="RefSeq" id="WP_022124747.1">
    <property type="nucleotide sequence ID" value="NZ_CALUHW010000012.1"/>
</dbReference>
<dbReference type="EMBL" id="DYXD01000208">
    <property type="protein sequence ID" value="HJF08347.1"/>
    <property type="molecule type" value="Genomic_DNA"/>
</dbReference>
<evidence type="ECO:0000313" key="1">
    <source>
        <dbReference type="EMBL" id="HJF08347.1"/>
    </source>
</evidence>
<organism evidence="2 3">
    <name type="scientific">Phocaeicola coprocola</name>
    <dbReference type="NCBI Taxonomy" id="310298"/>
    <lineage>
        <taxon>Bacteria</taxon>
        <taxon>Pseudomonadati</taxon>
        <taxon>Bacteroidota</taxon>
        <taxon>Bacteroidia</taxon>
        <taxon>Bacteroidales</taxon>
        <taxon>Bacteroidaceae</taxon>
        <taxon>Phocaeicola</taxon>
    </lineage>
</organism>
<comment type="caution">
    <text evidence="2">The sequence shown here is derived from an EMBL/GenBank/DDBJ whole genome shotgun (WGS) entry which is preliminary data.</text>
</comment>
<dbReference type="EMBL" id="QRUU01000147">
    <property type="protein sequence ID" value="RGR88276.1"/>
    <property type="molecule type" value="Genomic_DNA"/>
</dbReference>
<evidence type="ECO:0000313" key="2">
    <source>
        <dbReference type="EMBL" id="RGR88276.1"/>
    </source>
</evidence>
<dbReference type="InterPro" id="IPR019707">
    <property type="entry name" value="DUF2582"/>
</dbReference>
<proteinExistence type="predicted"/>
<reference evidence="2 3" key="1">
    <citation type="submission" date="2018-08" db="EMBL/GenBank/DDBJ databases">
        <title>A genome reference for cultivated species of the human gut microbiota.</title>
        <authorList>
            <person name="Zou Y."/>
            <person name="Xue W."/>
            <person name="Luo G."/>
        </authorList>
    </citation>
    <scope>NUCLEOTIDE SEQUENCE [LARGE SCALE GENOMIC DNA]</scope>
    <source>
        <strain evidence="2 3">AF24-2</strain>
    </source>
</reference>
<gene>
    <name evidence="2" type="ORF">DWY20_14660</name>
    <name evidence="1" type="ORF">K8U81_09195</name>
</gene>
<name>A0A412G7A5_9BACT</name>
<sequence length="75" mass="8575">MNAQSIGESAKAIWHLLHGDNRKWEYQELKKATGLRDRELNAAIGWLACEGKIQFDESMQGQNTALYIELSYYIG</sequence>
<accession>A0A412G7A5</accession>
<dbReference type="Pfam" id="PF10771">
    <property type="entry name" value="DUF2582"/>
    <property type="match status" value="1"/>
</dbReference>
<keyword evidence="3" id="KW-1185">Reference proteome</keyword>
<evidence type="ECO:0000313" key="3">
    <source>
        <dbReference type="Proteomes" id="UP000285864"/>
    </source>
</evidence>
<dbReference type="Proteomes" id="UP000718012">
    <property type="component" value="Unassembled WGS sequence"/>
</dbReference>
<dbReference type="InterPro" id="IPR036388">
    <property type="entry name" value="WH-like_DNA-bd_sf"/>
</dbReference>
<reference evidence="1" key="3">
    <citation type="submission" date="2021-09" db="EMBL/GenBank/DDBJ databases">
        <authorList>
            <person name="Gilroy R."/>
        </authorList>
    </citation>
    <scope>NUCLEOTIDE SEQUENCE</scope>
    <source>
        <strain evidence="1">CHK165-8395</strain>
    </source>
</reference>
<protein>
    <submittedName>
        <fullName evidence="1">Winged helix-turn-helix domain-containing protein</fullName>
    </submittedName>
</protein>
<dbReference type="Gene3D" id="1.10.10.10">
    <property type="entry name" value="Winged helix-like DNA-binding domain superfamily/Winged helix DNA-binding domain"/>
    <property type="match status" value="1"/>
</dbReference>
<dbReference type="Proteomes" id="UP000285864">
    <property type="component" value="Unassembled WGS sequence"/>
</dbReference>
<dbReference type="AlphaFoldDB" id="A0A412G7A5"/>
<reference evidence="1" key="2">
    <citation type="journal article" date="2021" name="PeerJ">
        <title>Extensive microbial diversity within the chicken gut microbiome revealed by metagenomics and culture.</title>
        <authorList>
            <person name="Gilroy R."/>
            <person name="Ravi A."/>
            <person name="Getino M."/>
            <person name="Pursley I."/>
            <person name="Horton D.L."/>
            <person name="Alikhan N.F."/>
            <person name="Baker D."/>
            <person name="Gharbi K."/>
            <person name="Hall N."/>
            <person name="Watson M."/>
            <person name="Adriaenssens E.M."/>
            <person name="Foster-Nyarko E."/>
            <person name="Jarju S."/>
            <person name="Secka A."/>
            <person name="Antonio M."/>
            <person name="Oren A."/>
            <person name="Chaudhuri R.R."/>
            <person name="La Ragione R."/>
            <person name="Hildebrand F."/>
            <person name="Pallen M.J."/>
        </authorList>
    </citation>
    <scope>NUCLEOTIDE SEQUENCE</scope>
    <source>
        <strain evidence="1">CHK165-8395</strain>
    </source>
</reference>